<dbReference type="InterPro" id="IPR018724">
    <property type="entry name" value="2OG-Fe_dioxygenase"/>
</dbReference>
<proteinExistence type="predicted"/>
<dbReference type="EMBL" id="JBDPZC010000002">
    <property type="protein sequence ID" value="MEO3712684.1"/>
    <property type="molecule type" value="Genomic_DNA"/>
</dbReference>
<gene>
    <name evidence="1" type="ORF">ABDJ40_07875</name>
</gene>
<dbReference type="Pfam" id="PF10014">
    <property type="entry name" value="2OG-Fe_Oxy_2"/>
    <property type="match status" value="1"/>
</dbReference>
<organism evidence="1 2">
    <name type="scientific">Roseateles flavus</name>
    <dbReference type="NCBI Taxonomy" id="3149041"/>
    <lineage>
        <taxon>Bacteria</taxon>
        <taxon>Pseudomonadati</taxon>
        <taxon>Pseudomonadota</taxon>
        <taxon>Betaproteobacteria</taxon>
        <taxon>Burkholderiales</taxon>
        <taxon>Sphaerotilaceae</taxon>
        <taxon>Roseateles</taxon>
    </lineage>
</organism>
<dbReference type="GO" id="GO:0051213">
    <property type="term" value="F:dioxygenase activity"/>
    <property type="evidence" value="ECO:0007669"/>
    <property type="project" value="UniProtKB-KW"/>
</dbReference>
<keyword evidence="1" id="KW-0560">Oxidoreductase</keyword>
<evidence type="ECO:0000313" key="2">
    <source>
        <dbReference type="Proteomes" id="UP001462640"/>
    </source>
</evidence>
<keyword evidence="1" id="KW-0223">Dioxygenase</keyword>
<name>A0ABV0GC93_9BURK</name>
<dbReference type="RefSeq" id="WP_347608466.1">
    <property type="nucleotide sequence ID" value="NZ_JBDPZC010000002.1"/>
</dbReference>
<reference evidence="1 2" key="1">
    <citation type="submission" date="2024-05" db="EMBL/GenBank/DDBJ databases">
        <title>Roseateles sp. 2.12 16S ribosomal RNA gene Genome sequencing and assembly.</title>
        <authorList>
            <person name="Woo H."/>
        </authorList>
    </citation>
    <scope>NUCLEOTIDE SEQUENCE [LARGE SCALE GENOMIC DNA]</scope>
    <source>
        <strain evidence="1 2">2.12</strain>
    </source>
</reference>
<dbReference type="Proteomes" id="UP001462640">
    <property type="component" value="Unassembled WGS sequence"/>
</dbReference>
<protein>
    <submittedName>
        <fullName evidence="1">2OG-Fe dioxygenase family protein</fullName>
    </submittedName>
</protein>
<dbReference type="Gene3D" id="2.60.120.620">
    <property type="entry name" value="q2cbj1_9rhob like domain"/>
    <property type="match status" value="1"/>
</dbReference>
<evidence type="ECO:0000313" key="1">
    <source>
        <dbReference type="EMBL" id="MEO3712684.1"/>
    </source>
</evidence>
<sequence length="244" mass="27458">MKHFPPPYASATQFEDRLRELGSAVIAPEGLCLWAGLRAEDLQSLTPFWDELPPDTHLRDGGRYRFRRHGSFVAEGGQLRQQAHRAHWQPLDYNALHGGLERWFEPVQPALAALPAWQALLLRLARAADALKGPQPWFIETHQFRIDTTDGIGRPTPEGAHRDGVDLVAVFLVSRVGIKGGESRVFEANGPRGERFTLQEPWTLLLLDDERVIHETTPIQPAAEHGHRDTLVVTLRRGSFQDPV</sequence>
<accession>A0ABV0GC93</accession>
<comment type="caution">
    <text evidence="1">The sequence shown here is derived from an EMBL/GenBank/DDBJ whole genome shotgun (WGS) entry which is preliminary data.</text>
</comment>
<keyword evidence="2" id="KW-1185">Reference proteome</keyword>